<evidence type="ECO:0000256" key="2">
    <source>
        <dbReference type="SAM" id="MobiDB-lite"/>
    </source>
</evidence>
<dbReference type="Gene3D" id="3.40.50.720">
    <property type="entry name" value="NAD(P)-binding Rossmann-like Domain"/>
    <property type="match status" value="1"/>
</dbReference>
<dbReference type="RefSeq" id="WP_345609416.1">
    <property type="nucleotide sequence ID" value="NZ_BAABJO010000027.1"/>
</dbReference>
<evidence type="ECO:0000259" key="3">
    <source>
        <dbReference type="Pfam" id="PF01408"/>
    </source>
</evidence>
<feature type="region of interest" description="Disordered" evidence="2">
    <location>
        <begin position="273"/>
        <end position="297"/>
    </location>
</feature>
<dbReference type="Gene3D" id="3.30.360.10">
    <property type="entry name" value="Dihydrodipicolinate Reductase, domain 2"/>
    <property type="match status" value="1"/>
</dbReference>
<dbReference type="InterPro" id="IPR000683">
    <property type="entry name" value="Gfo/Idh/MocA-like_OxRdtase_N"/>
</dbReference>
<protein>
    <submittedName>
        <fullName evidence="4">Gfo/Idh/MocA family oxidoreductase</fullName>
    </submittedName>
</protein>
<keyword evidence="1" id="KW-0560">Oxidoreductase</keyword>
<name>A0ABP9NUC5_9PSEU</name>
<comment type="caution">
    <text evidence="4">The sequence shown here is derived from an EMBL/GenBank/DDBJ whole genome shotgun (WGS) entry which is preliminary data.</text>
</comment>
<dbReference type="EMBL" id="BAABJO010000027">
    <property type="protein sequence ID" value="GAA5133335.1"/>
    <property type="molecule type" value="Genomic_DNA"/>
</dbReference>
<dbReference type="InterPro" id="IPR036291">
    <property type="entry name" value="NAD(P)-bd_dom_sf"/>
</dbReference>
<evidence type="ECO:0000256" key="1">
    <source>
        <dbReference type="ARBA" id="ARBA00023002"/>
    </source>
</evidence>
<reference evidence="5" key="1">
    <citation type="journal article" date="2019" name="Int. J. Syst. Evol. Microbiol.">
        <title>The Global Catalogue of Microorganisms (GCM) 10K type strain sequencing project: providing services to taxonomists for standard genome sequencing and annotation.</title>
        <authorList>
            <consortium name="The Broad Institute Genomics Platform"/>
            <consortium name="The Broad Institute Genome Sequencing Center for Infectious Disease"/>
            <person name="Wu L."/>
            <person name="Ma J."/>
        </authorList>
    </citation>
    <scope>NUCLEOTIDE SEQUENCE [LARGE SCALE GENOMIC DNA]</scope>
    <source>
        <strain evidence="5">JCM 18302</strain>
    </source>
</reference>
<dbReference type="PANTHER" id="PTHR43818:SF11">
    <property type="entry name" value="BCDNA.GH03377"/>
    <property type="match status" value="1"/>
</dbReference>
<feature type="domain" description="Gfo/Idh/MocA-like oxidoreductase N-terminal" evidence="3">
    <location>
        <begin position="9"/>
        <end position="123"/>
    </location>
</feature>
<organism evidence="4 5">
    <name type="scientific">Pseudonocardia adelaidensis</name>
    <dbReference type="NCBI Taxonomy" id="648754"/>
    <lineage>
        <taxon>Bacteria</taxon>
        <taxon>Bacillati</taxon>
        <taxon>Actinomycetota</taxon>
        <taxon>Actinomycetes</taxon>
        <taxon>Pseudonocardiales</taxon>
        <taxon>Pseudonocardiaceae</taxon>
        <taxon>Pseudonocardia</taxon>
    </lineage>
</organism>
<dbReference type="SUPFAM" id="SSF51735">
    <property type="entry name" value="NAD(P)-binding Rossmann-fold domains"/>
    <property type="match status" value="1"/>
</dbReference>
<dbReference type="InterPro" id="IPR050463">
    <property type="entry name" value="Gfo/Idh/MocA_oxidrdct_glycsds"/>
</dbReference>
<gene>
    <name evidence="4" type="ORF">GCM10023320_59310</name>
</gene>
<keyword evidence="5" id="KW-1185">Reference proteome</keyword>
<dbReference type="SUPFAM" id="SSF55347">
    <property type="entry name" value="Glyceraldehyde-3-phosphate dehydrogenase-like, C-terminal domain"/>
    <property type="match status" value="1"/>
</dbReference>
<proteinExistence type="predicted"/>
<dbReference type="PANTHER" id="PTHR43818">
    <property type="entry name" value="BCDNA.GH03377"/>
    <property type="match status" value="1"/>
</dbReference>
<sequence>MSGGAGLVVAVAGLGFGAEFVPIYLSHPDVARVVLVEPDRERRGAVAERYRLSAGYSDIADALADPGIDAVHVFAPVHTHADLSVAALEAGKHVACAVPMATALEDLDRIIAAQESSGRNYMMMETTVFAREYFAVAQMHRAGELGELTLYRGYHIQNLDGFPTYWQGFPPMHYVTHALSPILHLLGTTVASVQCQGAGRLAESRRTGSFDNPFPTEIGLFRLRDSDVLADIQMSFSQTARSYIEGFSIYGDRRGIEWPIDNEGELTVFDMAGPAPGRRGNRVATSSLAPPDRPERLPEPLRRFVRPATVRLPGMPAEVRVGADHGGSHPFLVDEFVRSVVDGRPPLIDARRAAEWTAPGICAHASALAEDATVRVPDYPRT</sequence>
<accession>A0ABP9NUC5</accession>
<evidence type="ECO:0000313" key="5">
    <source>
        <dbReference type="Proteomes" id="UP001500804"/>
    </source>
</evidence>
<dbReference type="Proteomes" id="UP001500804">
    <property type="component" value="Unassembled WGS sequence"/>
</dbReference>
<evidence type="ECO:0000313" key="4">
    <source>
        <dbReference type="EMBL" id="GAA5133335.1"/>
    </source>
</evidence>
<dbReference type="Pfam" id="PF01408">
    <property type="entry name" value="GFO_IDH_MocA"/>
    <property type="match status" value="1"/>
</dbReference>